<proteinExistence type="predicted"/>
<protein>
    <submittedName>
        <fullName evidence="2">Uncharacterized protein</fullName>
    </submittedName>
</protein>
<evidence type="ECO:0000313" key="2">
    <source>
        <dbReference type="RefSeq" id="XP_030979125.1"/>
    </source>
</evidence>
<organism evidence="1 2">
    <name type="scientific">Pyricularia grisea</name>
    <name type="common">Crabgrass-specific blast fungus</name>
    <name type="synonym">Magnaporthe grisea</name>
    <dbReference type="NCBI Taxonomy" id="148305"/>
    <lineage>
        <taxon>Eukaryota</taxon>
        <taxon>Fungi</taxon>
        <taxon>Dikarya</taxon>
        <taxon>Ascomycota</taxon>
        <taxon>Pezizomycotina</taxon>
        <taxon>Sordariomycetes</taxon>
        <taxon>Sordariomycetidae</taxon>
        <taxon>Magnaporthales</taxon>
        <taxon>Pyriculariaceae</taxon>
        <taxon>Pyricularia</taxon>
    </lineage>
</organism>
<accession>A0A6P8AW61</accession>
<evidence type="ECO:0000313" key="1">
    <source>
        <dbReference type="Proteomes" id="UP000515153"/>
    </source>
</evidence>
<reference evidence="2" key="2">
    <citation type="submission" date="2019-10" db="EMBL/GenBank/DDBJ databases">
        <authorList>
            <consortium name="NCBI Genome Project"/>
        </authorList>
    </citation>
    <scope>NUCLEOTIDE SEQUENCE</scope>
    <source>
        <strain evidence="2">NI907</strain>
    </source>
</reference>
<dbReference type="AlphaFoldDB" id="A0A6P8AW61"/>
<gene>
    <name evidence="2" type="ORF">PgNI_08084</name>
</gene>
<reference evidence="2" key="3">
    <citation type="submission" date="2025-08" db="UniProtKB">
        <authorList>
            <consortium name="RefSeq"/>
        </authorList>
    </citation>
    <scope>IDENTIFICATION</scope>
    <source>
        <strain evidence="2">NI907</strain>
    </source>
</reference>
<dbReference type="RefSeq" id="XP_030979125.1">
    <property type="nucleotide sequence ID" value="XM_031128084.1"/>
</dbReference>
<sequence>HGNPRLLGERDSSVLNEKQVCVGRVDAGLFLFCHVMHSKKAINMGRCKAVALWALRKGRNLAKCSTEYVQKTQLFGEYLGLRTELDDVLLMFHSHRWALGQLALNYFVHRITRAH</sequence>
<keyword evidence="1" id="KW-1185">Reference proteome</keyword>
<dbReference type="KEGG" id="pgri:PgNI_08084"/>
<reference evidence="1 2" key="1">
    <citation type="journal article" date="2019" name="Mol. Biol. Evol.">
        <title>Blast fungal genomes show frequent chromosomal changes, gene gains and losses, and effector gene turnover.</title>
        <authorList>
            <person name="Gomez Luciano L.B."/>
            <person name="Jason Tsai I."/>
            <person name="Chuma I."/>
            <person name="Tosa Y."/>
            <person name="Chen Y.H."/>
            <person name="Li J.Y."/>
            <person name="Li M.Y."/>
            <person name="Jade Lu M.Y."/>
            <person name="Nakayashiki H."/>
            <person name="Li W.H."/>
        </authorList>
    </citation>
    <scope>NUCLEOTIDE SEQUENCE [LARGE SCALE GENOMIC DNA]</scope>
    <source>
        <strain evidence="1 2">NI907</strain>
    </source>
</reference>
<dbReference type="GeneID" id="41962993"/>
<dbReference type="Proteomes" id="UP000515153">
    <property type="component" value="Chromosome V"/>
</dbReference>
<name>A0A6P8AW61_PYRGI</name>
<feature type="non-terminal residue" evidence="2">
    <location>
        <position position="1"/>
    </location>
</feature>